<evidence type="ECO:0000256" key="1">
    <source>
        <dbReference type="SAM" id="Coils"/>
    </source>
</evidence>
<dbReference type="EMBL" id="QCYG01000002">
    <property type="protein sequence ID" value="PVA07511.1"/>
    <property type="molecule type" value="Genomic_DNA"/>
</dbReference>
<evidence type="ECO:0000256" key="3">
    <source>
        <dbReference type="SAM" id="Phobius"/>
    </source>
</evidence>
<feature type="coiled-coil region" evidence="1">
    <location>
        <begin position="310"/>
        <end position="337"/>
    </location>
</feature>
<comment type="caution">
    <text evidence="4">The sequence shown here is derived from an EMBL/GenBank/DDBJ whole genome shotgun (WGS) entry which is preliminary data.</text>
</comment>
<sequence>MHAVSPRDSLDRVAFILAFAAGTVGSITLKMLNIHPFGVAVFAAIILCGYALTSWFSGKLMLEPEVLGDNCYYLGFLFTLASLGYTLYQVAAPGQATAQTDLLPEVISGFGVALSSTIVGVFLRVLLMQIRPDIMVRDRETRRELQDQVRDFRVALSESVQDIRTFSTESIQMAVEREAKIAESINVAVKRAEGRIAESSGIITDTLKYTVERQSQTIFEDISKAVGDSTKTAVEEMQVGLTKIGESAKSLSEAHIGALEEQRDNAAKTQESLAAIEDSLSSLSKSLRTLDDDLRDVPITKSMASFKGKLTRSTNDLARLTERISEVSENVEADLRKAAKRNRHDAARLDENVSPHENATRIATQSDQSVSHAIAADPKAGGEAPQGGRPILSVSPPGAAETGESSSHPTLRADSSSTQRSFSGRRTPGDG</sequence>
<feature type="compositionally biased region" description="Polar residues" evidence="2">
    <location>
        <begin position="403"/>
        <end position="424"/>
    </location>
</feature>
<organism evidence="4 5">
    <name type="scientific">Thalassorhabdomicrobium marinisediminis</name>
    <dbReference type="NCBI Taxonomy" id="2170577"/>
    <lineage>
        <taxon>Bacteria</taxon>
        <taxon>Pseudomonadati</taxon>
        <taxon>Pseudomonadota</taxon>
        <taxon>Alphaproteobacteria</taxon>
        <taxon>Rhodobacterales</taxon>
        <taxon>Paracoccaceae</taxon>
        <taxon>Thalassorhabdomicrobium</taxon>
    </lineage>
</organism>
<protein>
    <submittedName>
        <fullName evidence="4">Uncharacterized protein</fullName>
    </submittedName>
</protein>
<gene>
    <name evidence="4" type="ORF">DC363_02440</name>
</gene>
<feature type="transmembrane region" description="Helical" evidence="3">
    <location>
        <begin position="70"/>
        <end position="88"/>
    </location>
</feature>
<dbReference type="AlphaFoldDB" id="A0A2T7FZC2"/>
<accession>A0A2T7FZC2</accession>
<feature type="compositionally biased region" description="Polar residues" evidence="2">
    <location>
        <begin position="355"/>
        <end position="371"/>
    </location>
</feature>
<keyword evidence="3" id="KW-0812">Transmembrane</keyword>
<feature type="transmembrane region" description="Helical" evidence="3">
    <location>
        <begin position="108"/>
        <end position="127"/>
    </location>
</feature>
<keyword evidence="3" id="KW-0472">Membrane</keyword>
<keyword evidence="1" id="KW-0175">Coiled coil</keyword>
<evidence type="ECO:0000313" key="5">
    <source>
        <dbReference type="Proteomes" id="UP000244817"/>
    </source>
</evidence>
<feature type="transmembrane region" description="Helical" evidence="3">
    <location>
        <begin position="12"/>
        <end position="31"/>
    </location>
</feature>
<proteinExistence type="predicted"/>
<dbReference type="Proteomes" id="UP000244817">
    <property type="component" value="Unassembled WGS sequence"/>
</dbReference>
<reference evidence="4 5" key="1">
    <citation type="submission" date="2018-04" db="EMBL/GenBank/DDBJ databases">
        <title>Pelagivirga bohaiensis gen. nov., sp. nov., a bacterium isolated from the Bohai Sea.</title>
        <authorList>
            <person name="Ji X."/>
        </authorList>
    </citation>
    <scope>NUCLEOTIDE SEQUENCE [LARGE SCALE GENOMIC DNA]</scope>
    <source>
        <strain evidence="4 5">BH-SD16</strain>
    </source>
</reference>
<evidence type="ECO:0000256" key="2">
    <source>
        <dbReference type="SAM" id="MobiDB-lite"/>
    </source>
</evidence>
<feature type="region of interest" description="Disordered" evidence="2">
    <location>
        <begin position="339"/>
        <end position="431"/>
    </location>
</feature>
<evidence type="ECO:0000313" key="4">
    <source>
        <dbReference type="EMBL" id="PVA07511.1"/>
    </source>
</evidence>
<feature type="transmembrane region" description="Helical" evidence="3">
    <location>
        <begin position="37"/>
        <end position="58"/>
    </location>
</feature>
<keyword evidence="3" id="KW-1133">Transmembrane helix</keyword>
<keyword evidence="5" id="KW-1185">Reference proteome</keyword>
<name>A0A2T7FZC2_9RHOB</name>
<feature type="compositionally biased region" description="Basic and acidic residues" evidence="2">
    <location>
        <begin position="344"/>
        <end position="354"/>
    </location>
</feature>